<proteinExistence type="predicted"/>
<evidence type="ECO:0000256" key="1">
    <source>
        <dbReference type="SAM" id="MobiDB-lite"/>
    </source>
</evidence>
<dbReference type="Proteomes" id="UP001301769">
    <property type="component" value="Unassembled WGS sequence"/>
</dbReference>
<dbReference type="InterPro" id="IPR038883">
    <property type="entry name" value="AN11006-like"/>
</dbReference>
<name>A0AAN6XXG3_9PEZI</name>
<sequence>MAGESREDSSNSQRSMSQPQSLFLNRLPLEIRFQIYRHCVPQDRLVLCMDFADSTLRLCADAIGYPTELLHKLSSSRPLRYPDAIVDQPDNVGLYRRTGHWLKSSDCRDWWESWPPLEDVYQDVNRSQESARMVLDACRRNHKQDRWSAVRPTGMRVDDDDISQVIEDYDDEDYPWHNNRPFDPRGWGIQNDGYIYDPWGIEGHDDRDDHLRIKDLDYLDDPWGAGGTVQSHAYLDAEESEGSMVSEDEVSTMEASLTAENDEAASWRLLDDGKWYFGQFPQPNTAPSTPVQSPSEGSETTSDLGLDFLFGPLDAPLDWGPITLPSALLLTCRQVRDEAEIPLYGGNTFVTMLDWRAGLFNFKAALRPETRQKMRKLVFVLPRCPLDRPPPIPVEWNPSFWYNIIANGGFLDGMLEKVTQLGIIPLSRLSPPSISPTSWWVSWEDGERIIWKIKLKMVLTYLTKGLNPEATVLALLNHDAVAADMIRDVFGPEHDVQFVAMMMAYSMRFH</sequence>
<accession>A0AAN6XXG3</accession>
<feature type="region of interest" description="Disordered" evidence="1">
    <location>
        <begin position="281"/>
        <end position="300"/>
    </location>
</feature>
<dbReference type="PANTHER" id="PTHR42085:SF2">
    <property type="entry name" value="F-BOX DOMAIN-CONTAINING PROTEIN"/>
    <property type="match status" value="1"/>
</dbReference>
<comment type="caution">
    <text evidence="2">The sequence shown here is derived from an EMBL/GenBank/DDBJ whole genome shotgun (WGS) entry which is preliminary data.</text>
</comment>
<reference evidence="2" key="2">
    <citation type="submission" date="2023-05" db="EMBL/GenBank/DDBJ databases">
        <authorList>
            <consortium name="Lawrence Berkeley National Laboratory"/>
            <person name="Steindorff A."/>
            <person name="Hensen N."/>
            <person name="Bonometti L."/>
            <person name="Westerberg I."/>
            <person name="Brannstrom I.O."/>
            <person name="Guillou S."/>
            <person name="Cros-Aarteil S."/>
            <person name="Calhoun S."/>
            <person name="Haridas S."/>
            <person name="Kuo A."/>
            <person name="Mondo S."/>
            <person name="Pangilinan J."/>
            <person name="Riley R."/>
            <person name="Labutti K."/>
            <person name="Andreopoulos B."/>
            <person name="Lipzen A."/>
            <person name="Chen C."/>
            <person name="Yanf M."/>
            <person name="Daum C."/>
            <person name="Ng V."/>
            <person name="Clum A."/>
            <person name="Ohm R."/>
            <person name="Martin F."/>
            <person name="Silar P."/>
            <person name="Natvig D."/>
            <person name="Lalanne C."/>
            <person name="Gautier V."/>
            <person name="Ament-Velasquez S.L."/>
            <person name="Kruys A."/>
            <person name="Hutchinson M.I."/>
            <person name="Powell A.J."/>
            <person name="Barry K."/>
            <person name="Miller A.N."/>
            <person name="Grigoriev I.V."/>
            <person name="Debuchy R."/>
            <person name="Gladieux P."/>
            <person name="Thoren M.H."/>
            <person name="Johannesson H."/>
        </authorList>
    </citation>
    <scope>NUCLEOTIDE SEQUENCE</scope>
    <source>
        <strain evidence="2">PSN293</strain>
    </source>
</reference>
<organism evidence="2 3">
    <name type="scientific">Rhypophila decipiens</name>
    <dbReference type="NCBI Taxonomy" id="261697"/>
    <lineage>
        <taxon>Eukaryota</taxon>
        <taxon>Fungi</taxon>
        <taxon>Dikarya</taxon>
        <taxon>Ascomycota</taxon>
        <taxon>Pezizomycotina</taxon>
        <taxon>Sordariomycetes</taxon>
        <taxon>Sordariomycetidae</taxon>
        <taxon>Sordariales</taxon>
        <taxon>Naviculisporaceae</taxon>
        <taxon>Rhypophila</taxon>
    </lineage>
</organism>
<reference evidence="2" key="1">
    <citation type="journal article" date="2023" name="Mol. Phylogenet. Evol.">
        <title>Genome-scale phylogeny and comparative genomics of the fungal order Sordariales.</title>
        <authorList>
            <person name="Hensen N."/>
            <person name="Bonometti L."/>
            <person name="Westerberg I."/>
            <person name="Brannstrom I.O."/>
            <person name="Guillou S."/>
            <person name="Cros-Aarteil S."/>
            <person name="Calhoun S."/>
            <person name="Haridas S."/>
            <person name="Kuo A."/>
            <person name="Mondo S."/>
            <person name="Pangilinan J."/>
            <person name="Riley R."/>
            <person name="LaButti K."/>
            <person name="Andreopoulos B."/>
            <person name="Lipzen A."/>
            <person name="Chen C."/>
            <person name="Yan M."/>
            <person name="Daum C."/>
            <person name="Ng V."/>
            <person name="Clum A."/>
            <person name="Steindorff A."/>
            <person name="Ohm R.A."/>
            <person name="Martin F."/>
            <person name="Silar P."/>
            <person name="Natvig D.O."/>
            <person name="Lalanne C."/>
            <person name="Gautier V."/>
            <person name="Ament-Velasquez S.L."/>
            <person name="Kruys A."/>
            <person name="Hutchinson M.I."/>
            <person name="Powell A.J."/>
            <person name="Barry K."/>
            <person name="Miller A.N."/>
            <person name="Grigoriev I.V."/>
            <person name="Debuchy R."/>
            <person name="Gladieux P."/>
            <person name="Hiltunen Thoren M."/>
            <person name="Johannesson H."/>
        </authorList>
    </citation>
    <scope>NUCLEOTIDE SEQUENCE</scope>
    <source>
        <strain evidence="2">PSN293</strain>
    </source>
</reference>
<protein>
    <submittedName>
        <fullName evidence="2">Uncharacterized protein</fullName>
    </submittedName>
</protein>
<keyword evidence="3" id="KW-1185">Reference proteome</keyword>
<dbReference type="PANTHER" id="PTHR42085">
    <property type="entry name" value="F-BOX DOMAIN-CONTAINING PROTEIN"/>
    <property type="match status" value="1"/>
</dbReference>
<dbReference type="EMBL" id="MU858299">
    <property type="protein sequence ID" value="KAK4207365.1"/>
    <property type="molecule type" value="Genomic_DNA"/>
</dbReference>
<dbReference type="AlphaFoldDB" id="A0AAN6XXG3"/>
<evidence type="ECO:0000313" key="2">
    <source>
        <dbReference type="EMBL" id="KAK4207365.1"/>
    </source>
</evidence>
<gene>
    <name evidence="2" type="ORF">QBC37DRAFT_380141</name>
</gene>
<evidence type="ECO:0000313" key="3">
    <source>
        <dbReference type="Proteomes" id="UP001301769"/>
    </source>
</evidence>